<name>A0A3N0AH38_9ACTN</name>
<comment type="subcellular location">
    <subcellularLocation>
        <location evidence="3 13">Cytoplasm</location>
    </subcellularLocation>
</comment>
<dbReference type="PANTHER" id="PTHR10954:SF23">
    <property type="entry name" value="RIBONUCLEASE"/>
    <property type="match status" value="1"/>
</dbReference>
<evidence type="ECO:0000256" key="13">
    <source>
        <dbReference type="HAMAP-Rule" id="MF_00052"/>
    </source>
</evidence>
<keyword evidence="9 13" id="KW-0479">Metal-binding</keyword>
<dbReference type="Pfam" id="PF01351">
    <property type="entry name" value="RNase_HII"/>
    <property type="match status" value="1"/>
</dbReference>
<dbReference type="EC" id="3.1.26.4" evidence="5 13"/>
<feature type="binding site" evidence="13 14">
    <location>
        <position position="76"/>
    </location>
    <ligand>
        <name>a divalent metal cation</name>
        <dbReference type="ChEBI" id="CHEBI:60240"/>
    </ligand>
</feature>
<evidence type="ECO:0000256" key="3">
    <source>
        <dbReference type="ARBA" id="ARBA00004496"/>
    </source>
</evidence>
<evidence type="ECO:0000256" key="15">
    <source>
        <dbReference type="RuleBase" id="RU003515"/>
    </source>
</evidence>
<keyword evidence="19" id="KW-1185">Reference proteome</keyword>
<dbReference type="GO" id="GO:0003723">
    <property type="term" value="F:RNA binding"/>
    <property type="evidence" value="ECO:0007669"/>
    <property type="project" value="UniProtKB-UniRule"/>
</dbReference>
<feature type="coiled-coil region" evidence="16">
    <location>
        <begin position="32"/>
        <end position="59"/>
    </location>
</feature>
<evidence type="ECO:0000256" key="1">
    <source>
        <dbReference type="ARBA" id="ARBA00000077"/>
    </source>
</evidence>
<reference evidence="19" key="1">
    <citation type="submission" date="2018-05" db="EMBL/GenBank/DDBJ databases">
        <title>Genome Sequencing of selected type strains of the family Eggerthellaceae.</title>
        <authorList>
            <person name="Danylec N."/>
            <person name="Stoll D.A."/>
            <person name="Doetsch A."/>
            <person name="Huch M."/>
        </authorList>
    </citation>
    <scope>NUCLEOTIDE SEQUENCE [LARGE SCALE GENOMIC DNA]</scope>
    <source>
        <strain evidence="19">DSM 17537</strain>
    </source>
</reference>
<dbReference type="Gene3D" id="3.30.420.10">
    <property type="entry name" value="Ribonuclease H-like superfamily/Ribonuclease H"/>
    <property type="match status" value="1"/>
</dbReference>
<dbReference type="AlphaFoldDB" id="A0A3N0AH38"/>
<evidence type="ECO:0000313" key="18">
    <source>
        <dbReference type="EMBL" id="RNL21375.1"/>
    </source>
</evidence>
<evidence type="ECO:0000256" key="9">
    <source>
        <dbReference type="ARBA" id="ARBA00022723"/>
    </source>
</evidence>
<protein>
    <recommendedName>
        <fullName evidence="6 13">Ribonuclease HII</fullName>
        <shortName evidence="13">RNase HII</shortName>
        <ecNumber evidence="5 13">3.1.26.4</ecNumber>
    </recommendedName>
</protein>
<dbReference type="InterPro" id="IPR022898">
    <property type="entry name" value="RNase_HII"/>
</dbReference>
<sequence length="259" mass="28275">MKQTLADIRAALREADREGFEALARDLQADERKGVQQAIASARRRLDAEDAERARLEEMYAFQARLAEGGVAVGLDEVGRGPVAGPLTVAAVVLADDARIEGLNDSKQIKPERREEIAVEVKERAIAWAIEHIEPAFIDEHGMALSLRTAFSRAIAAVEAQGVRIDRVLLDGNAMGLDPREVNVVKGDAKCASIAAASIIAKVERDGLMRAYADTYPKYGFESNKGYASAEHIAAIERFGLSPVHRASFCRAWMQDSLF</sequence>
<dbReference type="GO" id="GO:0030145">
    <property type="term" value="F:manganese ion binding"/>
    <property type="evidence" value="ECO:0007669"/>
    <property type="project" value="UniProtKB-UniRule"/>
</dbReference>
<dbReference type="EMBL" id="QICB01000001">
    <property type="protein sequence ID" value="RNL21375.1"/>
    <property type="molecule type" value="Genomic_DNA"/>
</dbReference>
<evidence type="ECO:0000256" key="6">
    <source>
        <dbReference type="ARBA" id="ARBA00019179"/>
    </source>
</evidence>
<feature type="domain" description="RNase H type-2" evidence="17">
    <location>
        <begin position="70"/>
        <end position="259"/>
    </location>
</feature>
<dbReference type="SUPFAM" id="SSF53098">
    <property type="entry name" value="Ribonuclease H-like"/>
    <property type="match status" value="1"/>
</dbReference>
<dbReference type="GO" id="GO:0004523">
    <property type="term" value="F:RNA-DNA hybrid ribonuclease activity"/>
    <property type="evidence" value="ECO:0007669"/>
    <property type="project" value="UniProtKB-UniRule"/>
</dbReference>
<keyword evidence="10 13" id="KW-0255">Endonuclease</keyword>
<evidence type="ECO:0000259" key="17">
    <source>
        <dbReference type="PROSITE" id="PS51975"/>
    </source>
</evidence>
<evidence type="ECO:0000256" key="12">
    <source>
        <dbReference type="ARBA" id="ARBA00023211"/>
    </source>
</evidence>
<organism evidence="18 19">
    <name type="scientific">Slackia faecicanis</name>
    <dbReference type="NCBI Taxonomy" id="255723"/>
    <lineage>
        <taxon>Bacteria</taxon>
        <taxon>Bacillati</taxon>
        <taxon>Actinomycetota</taxon>
        <taxon>Coriobacteriia</taxon>
        <taxon>Eggerthellales</taxon>
        <taxon>Eggerthellaceae</taxon>
        <taxon>Slackia</taxon>
    </lineage>
</organism>
<dbReference type="NCBIfam" id="NF000595">
    <property type="entry name" value="PRK00015.1-3"/>
    <property type="match status" value="1"/>
</dbReference>
<evidence type="ECO:0000256" key="14">
    <source>
        <dbReference type="PROSITE-ProRule" id="PRU01319"/>
    </source>
</evidence>
<dbReference type="InterPro" id="IPR024567">
    <property type="entry name" value="RNase_HII/HIII_dom"/>
</dbReference>
<dbReference type="RefSeq" id="WP_123197217.1">
    <property type="nucleotide sequence ID" value="NZ_QICB01000001.1"/>
</dbReference>
<evidence type="ECO:0000256" key="7">
    <source>
        <dbReference type="ARBA" id="ARBA00022490"/>
    </source>
</evidence>
<dbReference type="InterPro" id="IPR001352">
    <property type="entry name" value="RNase_HII/HIII"/>
</dbReference>
<comment type="similarity">
    <text evidence="4">Belongs to the RNase HII family. RnhC subfamily.</text>
</comment>
<keyword evidence="7 13" id="KW-0963">Cytoplasm</keyword>
<dbReference type="GO" id="GO:0032299">
    <property type="term" value="C:ribonuclease H2 complex"/>
    <property type="evidence" value="ECO:0007669"/>
    <property type="project" value="TreeGrafter"/>
</dbReference>
<comment type="catalytic activity">
    <reaction evidence="1 13 14 15">
        <text>Endonucleolytic cleavage to 5'-phosphomonoester.</text>
        <dbReference type="EC" id="3.1.26.4"/>
    </reaction>
</comment>
<proteinExistence type="inferred from homology"/>
<accession>A0A3N0AH38</accession>
<comment type="function">
    <text evidence="2 13 15">Endonuclease that specifically degrades the RNA of RNA-DNA hybrids.</text>
</comment>
<keyword evidence="16" id="KW-0175">Coiled coil</keyword>
<evidence type="ECO:0000256" key="4">
    <source>
        <dbReference type="ARBA" id="ARBA00008378"/>
    </source>
</evidence>
<dbReference type="Proteomes" id="UP000267368">
    <property type="component" value="Unassembled WGS sequence"/>
</dbReference>
<evidence type="ECO:0000256" key="2">
    <source>
        <dbReference type="ARBA" id="ARBA00004065"/>
    </source>
</evidence>
<dbReference type="NCBIfam" id="NF000594">
    <property type="entry name" value="PRK00015.1-1"/>
    <property type="match status" value="1"/>
</dbReference>
<feature type="binding site" evidence="13 14">
    <location>
        <position position="77"/>
    </location>
    <ligand>
        <name>a divalent metal cation</name>
        <dbReference type="ChEBI" id="CHEBI:60240"/>
    </ligand>
</feature>
<dbReference type="PROSITE" id="PS51975">
    <property type="entry name" value="RNASE_H_2"/>
    <property type="match status" value="1"/>
</dbReference>
<evidence type="ECO:0000256" key="5">
    <source>
        <dbReference type="ARBA" id="ARBA00012180"/>
    </source>
</evidence>
<comment type="cofactor">
    <cofactor evidence="13 14">
        <name>Mn(2+)</name>
        <dbReference type="ChEBI" id="CHEBI:29035"/>
    </cofactor>
    <cofactor evidence="13 14">
        <name>Mg(2+)</name>
        <dbReference type="ChEBI" id="CHEBI:18420"/>
    </cofactor>
    <text evidence="13 14">Manganese or magnesium. Binds 1 divalent metal ion per monomer in the absence of substrate. May bind a second metal ion after substrate binding.</text>
</comment>
<dbReference type="OrthoDB" id="9803420at2"/>
<keyword evidence="8 13" id="KW-0540">Nuclease</keyword>
<dbReference type="CDD" id="cd07182">
    <property type="entry name" value="RNase_HII_bacteria_HII_like"/>
    <property type="match status" value="1"/>
</dbReference>
<evidence type="ECO:0000256" key="8">
    <source>
        <dbReference type="ARBA" id="ARBA00022722"/>
    </source>
</evidence>
<keyword evidence="12 13" id="KW-0464">Manganese</keyword>
<gene>
    <name evidence="13" type="primary">rnhB</name>
    <name evidence="18" type="ORF">DMP07_00530</name>
</gene>
<evidence type="ECO:0000313" key="19">
    <source>
        <dbReference type="Proteomes" id="UP000267368"/>
    </source>
</evidence>
<evidence type="ECO:0000256" key="10">
    <source>
        <dbReference type="ARBA" id="ARBA00022759"/>
    </source>
</evidence>
<dbReference type="GO" id="GO:0043137">
    <property type="term" value="P:DNA replication, removal of RNA primer"/>
    <property type="evidence" value="ECO:0007669"/>
    <property type="project" value="TreeGrafter"/>
</dbReference>
<dbReference type="HAMAP" id="MF_00052_B">
    <property type="entry name" value="RNase_HII_B"/>
    <property type="match status" value="1"/>
</dbReference>
<dbReference type="InterPro" id="IPR036397">
    <property type="entry name" value="RNaseH_sf"/>
</dbReference>
<evidence type="ECO:0000256" key="16">
    <source>
        <dbReference type="SAM" id="Coils"/>
    </source>
</evidence>
<comment type="caution">
    <text evidence="18">The sequence shown here is derived from an EMBL/GenBank/DDBJ whole genome shotgun (WGS) entry which is preliminary data.</text>
</comment>
<dbReference type="PANTHER" id="PTHR10954">
    <property type="entry name" value="RIBONUCLEASE H2 SUBUNIT A"/>
    <property type="match status" value="1"/>
</dbReference>
<keyword evidence="11 13" id="KW-0378">Hydrolase</keyword>
<dbReference type="GO" id="GO:0005737">
    <property type="term" value="C:cytoplasm"/>
    <property type="evidence" value="ECO:0007669"/>
    <property type="project" value="UniProtKB-SubCell"/>
</dbReference>
<feature type="binding site" evidence="13 14">
    <location>
        <position position="171"/>
    </location>
    <ligand>
        <name>a divalent metal cation</name>
        <dbReference type="ChEBI" id="CHEBI:60240"/>
    </ligand>
</feature>
<dbReference type="InterPro" id="IPR012337">
    <property type="entry name" value="RNaseH-like_sf"/>
</dbReference>
<dbReference type="GO" id="GO:0006298">
    <property type="term" value="P:mismatch repair"/>
    <property type="evidence" value="ECO:0007669"/>
    <property type="project" value="TreeGrafter"/>
</dbReference>
<evidence type="ECO:0000256" key="11">
    <source>
        <dbReference type="ARBA" id="ARBA00022801"/>
    </source>
</evidence>